<evidence type="ECO:0000256" key="9">
    <source>
        <dbReference type="ARBA" id="ARBA00023136"/>
    </source>
</evidence>
<dbReference type="PANTHER" id="PTHR11690">
    <property type="entry name" value="AMILORIDE-SENSITIVE SODIUM CHANNEL-RELATED"/>
    <property type="match status" value="1"/>
</dbReference>
<keyword evidence="5 12" id="KW-0812">Transmembrane</keyword>
<evidence type="ECO:0000256" key="12">
    <source>
        <dbReference type="RuleBase" id="RU000679"/>
    </source>
</evidence>
<dbReference type="GO" id="GO:0015280">
    <property type="term" value="F:ligand-gated sodium channel activity"/>
    <property type="evidence" value="ECO:0007669"/>
    <property type="project" value="TreeGrafter"/>
</dbReference>
<dbReference type="RefSeq" id="XP_013177639.1">
    <property type="nucleotide sequence ID" value="XM_013322185.1"/>
</dbReference>
<keyword evidence="6" id="KW-1133">Transmembrane helix</keyword>
<organism evidence="13">
    <name type="scientific">Papilio xuthus</name>
    <name type="common">Asian swallowtail butterfly</name>
    <dbReference type="NCBI Taxonomy" id="66420"/>
    <lineage>
        <taxon>Eukaryota</taxon>
        <taxon>Metazoa</taxon>
        <taxon>Ecdysozoa</taxon>
        <taxon>Arthropoda</taxon>
        <taxon>Hexapoda</taxon>
        <taxon>Insecta</taxon>
        <taxon>Pterygota</taxon>
        <taxon>Neoptera</taxon>
        <taxon>Endopterygota</taxon>
        <taxon>Lepidoptera</taxon>
        <taxon>Glossata</taxon>
        <taxon>Ditrysia</taxon>
        <taxon>Papilionoidea</taxon>
        <taxon>Papilionidae</taxon>
        <taxon>Papilioninae</taxon>
        <taxon>Papilio</taxon>
    </lineage>
</organism>
<dbReference type="KEGG" id="pxu:106125105"/>
<dbReference type="GO" id="GO:0005886">
    <property type="term" value="C:plasma membrane"/>
    <property type="evidence" value="ECO:0007669"/>
    <property type="project" value="TreeGrafter"/>
</dbReference>
<protein>
    <submittedName>
        <fullName evidence="13">Sodium channel protein Nach-like</fullName>
    </submittedName>
</protein>
<keyword evidence="11 12" id="KW-0407">Ion channel</keyword>
<dbReference type="Proteomes" id="UP000694872">
    <property type="component" value="Unplaced"/>
</dbReference>
<keyword evidence="8 12" id="KW-0406">Ion transport</keyword>
<keyword evidence="9" id="KW-0472">Membrane</keyword>
<name>A0AAJ6ZR58_PAPXU</name>
<sequence length="251" mass="28910">MEEVLQKCDKLLVHCTFNRKVKNCVDMFRLIKTYDGHCCTFNYAALNDDRKGSVSAKDEDIEYYEDPSGEDVTTNQPIVVTSESGRGSGLSVILNVEPNDYPNWSGVPYYGAKILISDPNDYPEITVSYRFLSLGESLDMKVQPLVFQCEEDIRNVSPEKRACWFHDEVLLQYTDRYSYETCLTELRSIPICEFQNLECLNNVTIFFYQGYISEEDRACDPVCYMECWDKRYSVSSDVTPFLPDIFATSVT</sequence>
<evidence type="ECO:0000256" key="3">
    <source>
        <dbReference type="ARBA" id="ARBA00022448"/>
    </source>
</evidence>
<dbReference type="Pfam" id="PF00858">
    <property type="entry name" value="ASC"/>
    <property type="match status" value="1"/>
</dbReference>
<keyword evidence="3 12" id="KW-0813">Transport</keyword>
<evidence type="ECO:0000256" key="6">
    <source>
        <dbReference type="ARBA" id="ARBA00022989"/>
    </source>
</evidence>
<comment type="similarity">
    <text evidence="2 12">Belongs to the amiloride-sensitive sodium channel (TC 1.A.6) family.</text>
</comment>
<evidence type="ECO:0000256" key="1">
    <source>
        <dbReference type="ARBA" id="ARBA00004141"/>
    </source>
</evidence>
<dbReference type="AlphaFoldDB" id="A0AAJ6ZR58"/>
<keyword evidence="10 12" id="KW-0739">Sodium transport</keyword>
<evidence type="ECO:0000256" key="11">
    <source>
        <dbReference type="ARBA" id="ARBA00023303"/>
    </source>
</evidence>
<accession>A0AAJ6ZR58</accession>
<evidence type="ECO:0000256" key="7">
    <source>
        <dbReference type="ARBA" id="ARBA00023053"/>
    </source>
</evidence>
<dbReference type="Gene3D" id="2.60.470.10">
    <property type="entry name" value="Acid-sensing ion channels like domains"/>
    <property type="match status" value="1"/>
</dbReference>
<dbReference type="PANTHER" id="PTHR11690:SF237">
    <property type="entry name" value="PICKPOCKET 16-RELATED"/>
    <property type="match status" value="1"/>
</dbReference>
<evidence type="ECO:0000256" key="4">
    <source>
        <dbReference type="ARBA" id="ARBA00022461"/>
    </source>
</evidence>
<comment type="subcellular location">
    <subcellularLocation>
        <location evidence="1">Membrane</location>
        <topology evidence="1">Multi-pass membrane protein</topology>
    </subcellularLocation>
</comment>
<dbReference type="InterPro" id="IPR001873">
    <property type="entry name" value="ENaC"/>
</dbReference>
<evidence type="ECO:0000256" key="5">
    <source>
        <dbReference type="ARBA" id="ARBA00022692"/>
    </source>
</evidence>
<gene>
    <name evidence="13" type="primary">LOC106125105</name>
</gene>
<reference evidence="13" key="1">
    <citation type="submission" date="2025-08" db="UniProtKB">
        <authorList>
            <consortium name="RefSeq"/>
        </authorList>
    </citation>
    <scope>IDENTIFICATION</scope>
</reference>
<evidence type="ECO:0000256" key="10">
    <source>
        <dbReference type="ARBA" id="ARBA00023201"/>
    </source>
</evidence>
<evidence type="ECO:0000256" key="2">
    <source>
        <dbReference type="ARBA" id="ARBA00007193"/>
    </source>
</evidence>
<proteinExistence type="inferred from homology"/>
<dbReference type="GeneID" id="106125105"/>
<evidence type="ECO:0000313" key="13">
    <source>
        <dbReference type="RefSeq" id="XP_013177639.1"/>
    </source>
</evidence>
<evidence type="ECO:0000256" key="8">
    <source>
        <dbReference type="ARBA" id="ARBA00023065"/>
    </source>
</evidence>
<keyword evidence="4 12" id="KW-0894">Sodium channel</keyword>
<keyword evidence="7" id="KW-0915">Sodium</keyword>